<feature type="domain" description="Leucine-binding protein" evidence="5">
    <location>
        <begin position="82"/>
        <end position="419"/>
    </location>
</feature>
<accession>A0ABX1TAE3</accession>
<evidence type="ECO:0000313" key="7">
    <source>
        <dbReference type="Proteomes" id="UP000886469"/>
    </source>
</evidence>
<evidence type="ECO:0000313" key="6">
    <source>
        <dbReference type="EMBL" id="NMQ06635.1"/>
    </source>
</evidence>
<dbReference type="CDD" id="cd19983">
    <property type="entry name" value="PBP1_ABC_HAAT-like"/>
    <property type="match status" value="1"/>
</dbReference>
<evidence type="ECO:0000256" key="2">
    <source>
        <dbReference type="ARBA" id="ARBA00022448"/>
    </source>
</evidence>
<dbReference type="PANTHER" id="PTHR30483:SF6">
    <property type="entry name" value="PERIPLASMIC BINDING PROTEIN OF ABC TRANSPORTER FOR NATURAL AMINO ACIDS"/>
    <property type="match status" value="1"/>
</dbReference>
<gene>
    <name evidence="6" type="ORF">E4Q08_15975</name>
</gene>
<keyword evidence="3" id="KW-0732">Signal</keyword>
<keyword evidence="7" id="KW-1185">Reference proteome</keyword>
<organism evidence="6 7">
    <name type="scientific">Candidatus Accumulibacter contiguus</name>
    <dbReference type="NCBI Taxonomy" id="2954381"/>
    <lineage>
        <taxon>Bacteria</taxon>
        <taxon>Pseudomonadati</taxon>
        <taxon>Pseudomonadota</taxon>
        <taxon>Betaproteobacteria</taxon>
        <taxon>Candidatus Accumulibacter</taxon>
    </lineage>
</organism>
<dbReference type="Pfam" id="PF13458">
    <property type="entry name" value="Peripla_BP_6"/>
    <property type="match status" value="1"/>
</dbReference>
<dbReference type="InterPro" id="IPR051010">
    <property type="entry name" value="BCAA_transport"/>
</dbReference>
<dbReference type="Proteomes" id="UP000886469">
    <property type="component" value="Unassembled WGS sequence"/>
</dbReference>
<dbReference type="EMBL" id="SPMX01000050">
    <property type="protein sequence ID" value="NMQ06635.1"/>
    <property type="molecule type" value="Genomic_DNA"/>
</dbReference>
<sequence>MIRVHSHLFLDSELDILHNALDYIRLSVCGVQRVVSADVSFFDGCREDRSLAGESSLPRKWQWLVARFAICGALLGCAPPEPLRLGFLGGISGRVADLGIAGRNGATLAVEMRNSSGGVNGRAVELIVEDDKQDPDLARKAVGRLLERKVEAIIGPMTSAMAVATVPLVNEAELVMLSPTVTTTTLTGIDDHFLRVIASTAEYARVSAAYHFDRLGLRRVAAAYDLNNRAYTEGWLADYRHAFESAGGTLGITVPFSSGKETSFADLAEGLLRAKPDAVLILANSVDAALLAQQLRKRDAVVRIGTSEWAATERLVELGGKAVEGVVIAQFVDRDSTQPAYVAFRRRYVERFGQEPGFGGLTAFDAANVVLDALAAKQPGQTLKQVILARGVFSGAQSEIRFDATGDAARETYLTTIRDGTFVRLH</sequence>
<dbReference type="InterPro" id="IPR000709">
    <property type="entry name" value="Leu_Ile_Val-bd"/>
</dbReference>
<dbReference type="InterPro" id="IPR028081">
    <property type="entry name" value="Leu-bd"/>
</dbReference>
<keyword evidence="4" id="KW-0029">Amino-acid transport</keyword>
<dbReference type="PRINTS" id="PR00337">
    <property type="entry name" value="LEUILEVALBP"/>
</dbReference>
<comment type="similarity">
    <text evidence="1">Belongs to the leucine-binding protein family.</text>
</comment>
<evidence type="ECO:0000259" key="5">
    <source>
        <dbReference type="Pfam" id="PF13458"/>
    </source>
</evidence>
<dbReference type="InterPro" id="IPR028082">
    <property type="entry name" value="Peripla_BP_I"/>
</dbReference>
<dbReference type="Gene3D" id="3.40.50.2300">
    <property type="match status" value="2"/>
</dbReference>
<evidence type="ECO:0000256" key="1">
    <source>
        <dbReference type="ARBA" id="ARBA00010062"/>
    </source>
</evidence>
<keyword evidence="2" id="KW-0813">Transport</keyword>
<proteinExistence type="inferred from homology"/>
<dbReference type="SUPFAM" id="SSF53822">
    <property type="entry name" value="Periplasmic binding protein-like I"/>
    <property type="match status" value="1"/>
</dbReference>
<protein>
    <submittedName>
        <fullName evidence="6">Amino acid ABC transporter substrate-binding protein</fullName>
    </submittedName>
</protein>
<evidence type="ECO:0000256" key="3">
    <source>
        <dbReference type="ARBA" id="ARBA00022729"/>
    </source>
</evidence>
<dbReference type="PANTHER" id="PTHR30483">
    <property type="entry name" value="LEUCINE-SPECIFIC-BINDING PROTEIN"/>
    <property type="match status" value="1"/>
</dbReference>
<reference evidence="6" key="1">
    <citation type="submission" date="2019-03" db="EMBL/GenBank/DDBJ databases">
        <title>Metabolic reconstructions from genomes of highly enriched 'Candidatus Accumulibacter' and 'Candidatus Competibacter' bioreactor populations.</title>
        <authorList>
            <person name="Annavajhala M.K."/>
            <person name="Welles L."/>
            <person name="Abbas B."/>
            <person name="Sorokin D."/>
            <person name="Park H."/>
            <person name="Van Loosdrecht M."/>
            <person name="Chandran K."/>
        </authorList>
    </citation>
    <scope>NUCLEOTIDE SEQUENCE</scope>
    <source>
        <strain evidence="6">SBR_L</strain>
    </source>
</reference>
<comment type="caution">
    <text evidence="6">The sequence shown here is derived from an EMBL/GenBank/DDBJ whole genome shotgun (WGS) entry which is preliminary data.</text>
</comment>
<name>A0ABX1TAE3_9PROT</name>
<evidence type="ECO:0000256" key="4">
    <source>
        <dbReference type="ARBA" id="ARBA00022970"/>
    </source>
</evidence>